<dbReference type="EMBL" id="CP046415">
    <property type="protein sequence ID" value="QGT79393.1"/>
    <property type="molecule type" value="Genomic_DNA"/>
</dbReference>
<keyword evidence="4" id="KW-0812">Transmembrane</keyword>
<gene>
    <name evidence="7" type="ORF">GM160_11180</name>
</gene>
<dbReference type="PANTHER" id="PTHR45138">
    <property type="entry name" value="REGULATORY COMPONENTS OF SENSORY TRANSDUCTION SYSTEM"/>
    <property type="match status" value="1"/>
</dbReference>
<dbReference type="InterPro" id="IPR043128">
    <property type="entry name" value="Rev_trsase/Diguanyl_cyclase"/>
</dbReference>
<evidence type="ECO:0000259" key="6">
    <source>
        <dbReference type="PROSITE" id="PS50887"/>
    </source>
</evidence>
<keyword evidence="5" id="KW-0732">Signal</keyword>
<dbReference type="SUPFAM" id="SSF53850">
    <property type="entry name" value="Periplasmic binding protein-like II"/>
    <property type="match status" value="2"/>
</dbReference>
<keyword evidence="4" id="KW-1133">Transmembrane helix</keyword>
<dbReference type="NCBIfam" id="TIGR00254">
    <property type="entry name" value="GGDEF"/>
    <property type="match status" value="1"/>
</dbReference>
<reference evidence="7 8" key="1">
    <citation type="submission" date="2019-11" db="EMBL/GenBank/DDBJ databases">
        <authorList>
            <person name="Zhang J."/>
            <person name="Sun C."/>
        </authorList>
    </citation>
    <scope>NUCLEOTIDE SEQUENCE [LARGE SCALE GENOMIC DNA]</scope>
    <source>
        <strain evidence="8">sp2</strain>
    </source>
</reference>
<dbReference type="Pfam" id="PF00990">
    <property type="entry name" value="GGDEF"/>
    <property type="match status" value="1"/>
</dbReference>
<dbReference type="Gene3D" id="3.40.190.10">
    <property type="entry name" value="Periplasmic binding protein-like II"/>
    <property type="match status" value="4"/>
</dbReference>
<dbReference type="KEGG" id="ghl:GM160_11180"/>
<evidence type="ECO:0000256" key="2">
    <source>
        <dbReference type="ARBA" id="ARBA00012528"/>
    </source>
</evidence>
<dbReference type="InterPro" id="IPR001638">
    <property type="entry name" value="Solute-binding_3/MltF_N"/>
</dbReference>
<dbReference type="Pfam" id="PF00497">
    <property type="entry name" value="SBP_bac_3"/>
    <property type="match status" value="2"/>
</dbReference>
<dbReference type="AlphaFoldDB" id="A0A6I6D5U5"/>
<evidence type="ECO:0000256" key="3">
    <source>
        <dbReference type="ARBA" id="ARBA00034247"/>
    </source>
</evidence>
<feature type="signal peptide" evidence="5">
    <location>
        <begin position="1"/>
        <end position="26"/>
    </location>
</feature>
<feature type="transmembrane region" description="Helical" evidence="4">
    <location>
        <begin position="532"/>
        <end position="552"/>
    </location>
</feature>
<protein>
    <recommendedName>
        <fullName evidence="2">diguanylate cyclase</fullName>
        <ecNumber evidence="2">2.7.7.65</ecNumber>
    </recommendedName>
</protein>
<feature type="domain" description="GGDEF" evidence="6">
    <location>
        <begin position="602"/>
        <end position="729"/>
    </location>
</feature>
<name>A0A6I6D5U5_9GAMM</name>
<comment type="catalytic activity">
    <reaction evidence="3">
        <text>2 GTP = 3',3'-c-di-GMP + 2 diphosphate</text>
        <dbReference type="Rhea" id="RHEA:24898"/>
        <dbReference type="ChEBI" id="CHEBI:33019"/>
        <dbReference type="ChEBI" id="CHEBI:37565"/>
        <dbReference type="ChEBI" id="CHEBI:58805"/>
        <dbReference type="EC" id="2.7.7.65"/>
    </reaction>
</comment>
<dbReference type="EC" id="2.7.7.65" evidence="2"/>
<dbReference type="InterPro" id="IPR000160">
    <property type="entry name" value="GGDEF_dom"/>
</dbReference>
<comment type="cofactor">
    <cofactor evidence="1">
        <name>Mg(2+)</name>
        <dbReference type="ChEBI" id="CHEBI:18420"/>
    </cofactor>
</comment>
<evidence type="ECO:0000256" key="4">
    <source>
        <dbReference type="SAM" id="Phobius"/>
    </source>
</evidence>
<dbReference type="Proteomes" id="UP000427716">
    <property type="component" value="Chromosome"/>
</dbReference>
<dbReference type="SMART" id="SM00062">
    <property type="entry name" value="PBPb"/>
    <property type="match status" value="2"/>
</dbReference>
<dbReference type="InterPro" id="IPR050469">
    <property type="entry name" value="Diguanylate_Cyclase"/>
</dbReference>
<sequence length="729" mass="81727">MKRLCLSLLGTWFLLIAPVVTQGVMAQGAIAQATAEDASAATLSADEKAFLEDHPTVSIAMMVEHPPFTVLGDGSGNGFEHDLLHLIAAKTGLRFEKTFGAWGDSFRRFRDGEVDVISSISYREDRTPFTLYTEPYYELPIFVFVRDDFGGYDGLEDLEGKRVGVIEDIFYVKDLEAVDGMELRRYGTYQEMTRALVLGEIDALVQNLTNINAVIKRRAYTNIRIAGELDLPGMNQEDLRFGITPDKPALRSIMQKGLDAITPAEWQALTARWLDVRAAATPGALPTIELTEAERAYLDRAGHIDICIDPNWMPFERFDEQGEHDGISADYFALFEQALGVDFRPLPVTTWSESVEALKAGRCELFSLAMRTPERESYAEFTDSYIRTPLVIATTADVAFIHGLDDLKGRKIAIPALYAFAELLRDDFPDLELVEVTDIDAGLAMVRSGEVFGYIGTLATIGYKLQTEYSGELRITGDTGKSWDMGVAVREDRPVLHGIMQKAVASITEEQRRDINNKWIAIRYDQRVDYTLLWQVSAVFVLLIVAGGLIYWKQANLKRQLEAAYERAERLAVTDKLTGIFNRHRLDQALREETRQAERYGEGFGVIILDIDHFKAINDRYGHRAGDTVLREFVDVLRHNCRQTDLLGRWGGEEFLIIAPHADKANLAAFTEKLRGAIETTPFTEAGRVTTSIGASLYRPGDTPDTLVKRADDALYDAKRQGRNTVAFR</sequence>
<dbReference type="SMART" id="SM00267">
    <property type="entry name" value="GGDEF"/>
    <property type="match status" value="1"/>
</dbReference>
<dbReference type="PANTHER" id="PTHR45138:SF9">
    <property type="entry name" value="DIGUANYLATE CYCLASE DGCM-RELATED"/>
    <property type="match status" value="1"/>
</dbReference>
<dbReference type="PROSITE" id="PS50887">
    <property type="entry name" value="GGDEF"/>
    <property type="match status" value="1"/>
</dbReference>
<evidence type="ECO:0000313" key="8">
    <source>
        <dbReference type="Proteomes" id="UP000427716"/>
    </source>
</evidence>
<dbReference type="CDD" id="cd13708">
    <property type="entry name" value="PBP2_BvgS_like_1"/>
    <property type="match status" value="1"/>
</dbReference>
<dbReference type="Gene3D" id="3.30.70.270">
    <property type="match status" value="1"/>
</dbReference>
<dbReference type="GO" id="GO:0052621">
    <property type="term" value="F:diguanylate cyclase activity"/>
    <property type="evidence" value="ECO:0007669"/>
    <property type="project" value="UniProtKB-EC"/>
</dbReference>
<dbReference type="InterPro" id="IPR029787">
    <property type="entry name" value="Nucleotide_cyclase"/>
</dbReference>
<dbReference type="CDD" id="cd01007">
    <property type="entry name" value="PBP2_BvgS_HisK_like"/>
    <property type="match status" value="1"/>
</dbReference>
<dbReference type="CDD" id="cd01949">
    <property type="entry name" value="GGDEF"/>
    <property type="match status" value="1"/>
</dbReference>
<evidence type="ECO:0000313" key="7">
    <source>
        <dbReference type="EMBL" id="QGT79393.1"/>
    </source>
</evidence>
<dbReference type="SUPFAM" id="SSF55073">
    <property type="entry name" value="Nucleotide cyclase"/>
    <property type="match status" value="1"/>
</dbReference>
<dbReference type="FunFam" id="3.30.70.270:FF:000001">
    <property type="entry name" value="Diguanylate cyclase domain protein"/>
    <property type="match status" value="1"/>
</dbReference>
<organism evidence="7 8">
    <name type="scientific">Guyparkeria halophila</name>
    <dbReference type="NCBI Taxonomy" id="47960"/>
    <lineage>
        <taxon>Bacteria</taxon>
        <taxon>Pseudomonadati</taxon>
        <taxon>Pseudomonadota</taxon>
        <taxon>Gammaproteobacteria</taxon>
        <taxon>Chromatiales</taxon>
        <taxon>Thioalkalibacteraceae</taxon>
        <taxon>Guyparkeria</taxon>
    </lineage>
</organism>
<evidence type="ECO:0000256" key="1">
    <source>
        <dbReference type="ARBA" id="ARBA00001946"/>
    </source>
</evidence>
<proteinExistence type="predicted"/>
<dbReference type="RefSeq" id="WP_156575151.1">
    <property type="nucleotide sequence ID" value="NZ_CP046415.1"/>
</dbReference>
<keyword evidence="8" id="KW-1185">Reference proteome</keyword>
<feature type="chain" id="PRO_5026310909" description="diguanylate cyclase" evidence="5">
    <location>
        <begin position="27"/>
        <end position="729"/>
    </location>
</feature>
<accession>A0A6I6D5U5</accession>
<evidence type="ECO:0000256" key="5">
    <source>
        <dbReference type="SAM" id="SignalP"/>
    </source>
</evidence>
<keyword evidence="4" id="KW-0472">Membrane</keyword>